<reference evidence="1 2" key="1">
    <citation type="submission" date="2016-10" db="EMBL/GenBank/DDBJ databases">
        <authorList>
            <person name="de Groot N.N."/>
        </authorList>
    </citation>
    <scope>NUCLEOTIDE SEQUENCE [LARGE SCALE GENOMIC DNA]</scope>
    <source>
        <strain evidence="1 2">CGMCC 1.5382</strain>
    </source>
</reference>
<dbReference type="STRING" id="386301.SAMN05216282_1253"/>
<evidence type="ECO:0000313" key="1">
    <source>
        <dbReference type="EMBL" id="SDL05832.1"/>
    </source>
</evidence>
<organism evidence="1 2">
    <name type="scientific">Cryobacterium psychrotolerans</name>
    <dbReference type="NCBI Taxonomy" id="386301"/>
    <lineage>
        <taxon>Bacteria</taxon>
        <taxon>Bacillati</taxon>
        <taxon>Actinomycetota</taxon>
        <taxon>Actinomycetes</taxon>
        <taxon>Micrococcales</taxon>
        <taxon>Microbacteriaceae</taxon>
        <taxon>Cryobacterium</taxon>
    </lineage>
</organism>
<dbReference type="Proteomes" id="UP000198701">
    <property type="component" value="Unassembled WGS sequence"/>
</dbReference>
<sequence length="194" mass="21592">MELLAPYRTEINGARRALQKDADAMGVPLDEYWAMVVADWDEAGTMRARWLPKVWRDGRVIYRLNYPPGWWVDITSTRTLAALSAHLDSELTDLGVTGGLTVAHVTSDDRAITTLIAGWLRDTVTLFDGTQPLGVRFTSKHGHPTGGTGTCWAYWMRATDAGLDEPINITDDIAIAERDADLKTAQEFCKIQTR</sequence>
<evidence type="ECO:0000313" key="2">
    <source>
        <dbReference type="Proteomes" id="UP000198701"/>
    </source>
</evidence>
<dbReference type="EMBL" id="FNFU01000025">
    <property type="protein sequence ID" value="SDL05832.1"/>
    <property type="molecule type" value="Genomic_DNA"/>
</dbReference>
<accession>A0A1G9GZ41</accession>
<name>A0A1G9GZ41_9MICO</name>
<dbReference type="AlphaFoldDB" id="A0A1G9GZ41"/>
<protein>
    <submittedName>
        <fullName evidence="1">Uncharacterized protein</fullName>
    </submittedName>
</protein>
<proteinExistence type="predicted"/>
<gene>
    <name evidence="1" type="ORF">SAMN05216282_1253</name>
</gene>
<keyword evidence="2" id="KW-1185">Reference proteome</keyword>